<dbReference type="GeneID" id="90541805"/>
<keyword evidence="5" id="KW-1185">Reference proteome</keyword>
<organism evidence="4 5">
    <name type="scientific">Vairimorpha necatrix</name>
    <dbReference type="NCBI Taxonomy" id="6039"/>
    <lineage>
        <taxon>Eukaryota</taxon>
        <taxon>Fungi</taxon>
        <taxon>Fungi incertae sedis</taxon>
        <taxon>Microsporidia</taxon>
        <taxon>Nosematidae</taxon>
        <taxon>Vairimorpha</taxon>
    </lineage>
</organism>
<dbReference type="InterPro" id="IPR002347">
    <property type="entry name" value="SDR_fam"/>
</dbReference>
<evidence type="ECO:0000256" key="2">
    <source>
        <dbReference type="ARBA" id="ARBA00023002"/>
    </source>
</evidence>
<dbReference type="InterPro" id="IPR036291">
    <property type="entry name" value="NAD(P)-bd_dom_sf"/>
</dbReference>
<sequence>MLLHTFIKITSFIVLCAFIKFLIKYIWSILNNKSVWKKIENKTVVVTGALQEIGMEICRQLSYEKIKLLMIDSDREKLELLKRELEVRAEVSFYVVNFNQTADNYNIYSFLEDHDIGFLINAACSLDRGFETFINRRDDSIINTNILSTTHITHRVITQMVQRKCGYIAFIGESSFDLPVPFCALYSASLAYLHQLASSLYYELSDYGIVCEYVRYGSILKTRIDRKDGICHNNTKKFVESFLKTFGSSREIIPRFYHMLLHCIVFCIPQTIIGHLFTEIFGKKELEREYLERKRKHK</sequence>
<dbReference type="GO" id="GO:0005783">
    <property type="term" value="C:endoplasmic reticulum"/>
    <property type="evidence" value="ECO:0007669"/>
    <property type="project" value="TreeGrafter"/>
</dbReference>
<name>A0AAX4JD94_9MICR</name>
<dbReference type="Gene3D" id="3.40.50.720">
    <property type="entry name" value="NAD(P)-binding Rossmann-like Domain"/>
    <property type="match status" value="1"/>
</dbReference>
<evidence type="ECO:0000256" key="1">
    <source>
        <dbReference type="ARBA" id="ARBA00022857"/>
    </source>
</evidence>
<dbReference type="GO" id="GO:0016491">
    <property type="term" value="F:oxidoreductase activity"/>
    <property type="evidence" value="ECO:0007669"/>
    <property type="project" value="UniProtKB-KW"/>
</dbReference>
<reference evidence="4" key="1">
    <citation type="journal article" date="2024" name="BMC Genomics">
        <title>Functional annotation of a divergent genome using sequence and structure-based similarity.</title>
        <authorList>
            <person name="Svedberg D."/>
            <person name="Winiger R.R."/>
            <person name="Berg A."/>
            <person name="Sharma H."/>
            <person name="Tellgren-Roth C."/>
            <person name="Debrunner-Vossbrinck B.A."/>
            <person name="Vossbrinck C.R."/>
            <person name="Barandun J."/>
        </authorList>
    </citation>
    <scope>NUCLEOTIDE SEQUENCE</scope>
    <source>
        <strain evidence="4">Illinois isolate</strain>
    </source>
</reference>
<dbReference type="Proteomes" id="UP001334084">
    <property type="component" value="Chromosome 7"/>
</dbReference>
<dbReference type="Pfam" id="PF00106">
    <property type="entry name" value="adh_short"/>
    <property type="match status" value="1"/>
</dbReference>
<dbReference type="KEGG" id="vnx:VNE69_07049"/>
<keyword evidence="3" id="KW-1133">Transmembrane helix</keyword>
<feature type="transmembrane region" description="Helical" evidence="3">
    <location>
        <begin position="6"/>
        <end position="27"/>
    </location>
</feature>
<dbReference type="GO" id="GO:0030497">
    <property type="term" value="P:fatty acid elongation"/>
    <property type="evidence" value="ECO:0007669"/>
    <property type="project" value="TreeGrafter"/>
</dbReference>
<keyword evidence="1" id="KW-0521">NADP</keyword>
<keyword evidence="2" id="KW-0560">Oxidoreductase</keyword>
<keyword evidence="3" id="KW-0472">Membrane</keyword>
<protein>
    <submittedName>
        <fullName evidence="4">Very-long-chain 3-oxoacyl-coa reductase</fullName>
    </submittedName>
</protein>
<feature type="transmembrane region" description="Helical" evidence="3">
    <location>
        <begin position="256"/>
        <end position="277"/>
    </location>
</feature>
<dbReference type="EMBL" id="CP142732">
    <property type="protein sequence ID" value="WUR03980.1"/>
    <property type="molecule type" value="Genomic_DNA"/>
</dbReference>
<dbReference type="RefSeq" id="XP_065330125.1">
    <property type="nucleotide sequence ID" value="XM_065474053.1"/>
</dbReference>
<dbReference type="AlphaFoldDB" id="A0AAX4JD94"/>
<gene>
    <name evidence="4" type="ORF">VNE69_07049</name>
</gene>
<evidence type="ECO:0000256" key="3">
    <source>
        <dbReference type="SAM" id="Phobius"/>
    </source>
</evidence>
<accession>A0AAX4JD94</accession>
<dbReference type="PANTHER" id="PTHR43086:SF2">
    <property type="entry name" value="HYDROXYSTEROID DEHYDROGENASE-LIKE PROTEIN 1"/>
    <property type="match status" value="1"/>
</dbReference>
<keyword evidence="3" id="KW-0812">Transmembrane</keyword>
<evidence type="ECO:0000313" key="5">
    <source>
        <dbReference type="Proteomes" id="UP001334084"/>
    </source>
</evidence>
<dbReference type="PANTHER" id="PTHR43086">
    <property type="entry name" value="VERY-LONG-CHAIN 3-OXOOACYL-COA REDUCTASE"/>
    <property type="match status" value="1"/>
</dbReference>
<evidence type="ECO:0000313" key="4">
    <source>
        <dbReference type="EMBL" id="WUR03980.1"/>
    </source>
</evidence>
<proteinExistence type="predicted"/>
<dbReference type="SUPFAM" id="SSF51735">
    <property type="entry name" value="NAD(P)-binding Rossmann-fold domains"/>
    <property type="match status" value="1"/>
</dbReference>